<feature type="region of interest" description="Disordered" evidence="1">
    <location>
        <begin position="188"/>
        <end position="207"/>
    </location>
</feature>
<feature type="region of interest" description="Disordered" evidence="1">
    <location>
        <begin position="264"/>
        <end position="299"/>
    </location>
</feature>
<feature type="region of interest" description="Disordered" evidence="1">
    <location>
        <begin position="1"/>
        <end position="21"/>
    </location>
</feature>
<reference evidence="2 3" key="1">
    <citation type="journal article" date="2021" name="bioRxiv">
        <title>Chromosome-scale and haplotype-resolved genome assembly of a tetraploid potato cultivar.</title>
        <authorList>
            <person name="Sun H."/>
            <person name="Jiao W.-B."/>
            <person name="Krause K."/>
            <person name="Campoy J.A."/>
            <person name="Goel M."/>
            <person name="Folz-Donahue K."/>
            <person name="Kukat C."/>
            <person name="Huettel B."/>
            <person name="Schneeberger K."/>
        </authorList>
    </citation>
    <scope>NUCLEOTIDE SEQUENCE [LARGE SCALE GENOMIC DNA]</scope>
    <source>
        <strain evidence="2">SolTubOtavaFocal</strain>
        <tissue evidence="2">Leaves</tissue>
    </source>
</reference>
<accession>A0ABQ7W9J5</accession>
<evidence type="ECO:0000313" key="2">
    <source>
        <dbReference type="EMBL" id="KAH0776462.1"/>
    </source>
</evidence>
<organism evidence="2 3">
    <name type="scientific">Solanum tuberosum</name>
    <name type="common">Potato</name>
    <dbReference type="NCBI Taxonomy" id="4113"/>
    <lineage>
        <taxon>Eukaryota</taxon>
        <taxon>Viridiplantae</taxon>
        <taxon>Streptophyta</taxon>
        <taxon>Embryophyta</taxon>
        <taxon>Tracheophyta</taxon>
        <taxon>Spermatophyta</taxon>
        <taxon>Magnoliopsida</taxon>
        <taxon>eudicotyledons</taxon>
        <taxon>Gunneridae</taxon>
        <taxon>Pentapetalae</taxon>
        <taxon>asterids</taxon>
        <taxon>lamiids</taxon>
        <taxon>Solanales</taxon>
        <taxon>Solanaceae</taxon>
        <taxon>Solanoideae</taxon>
        <taxon>Solaneae</taxon>
        <taxon>Solanum</taxon>
    </lineage>
</organism>
<keyword evidence="3" id="KW-1185">Reference proteome</keyword>
<gene>
    <name evidence="2" type="ORF">KY290_007873</name>
</gene>
<name>A0ABQ7W9J5_SOLTU</name>
<sequence>MDPPSRRGRKGRTQGGRGGHILAQHGNKQLVAANSVASTSCINTDHPMYKGFMDFMKSKKESDNNPPAYSTVLMDEENTKDETVMAPPSRRGRKGRTQGGKGGHIPAQHGNKHLVAANSIASTSGINTDHPMYKEFRDFMKSKKESDNNPPAYSTVIIDEENREVFDLNDRREAIGKSVQIQDETVMAPPSRRGRKGRTQGGRGGHILAQHGNKQLVVANNIASTCCINTDHPMYEEFMDFMKSKKESDNNPPAYSTILMTKKTRKMKPSWPPSSRRGRKGRTQGGRGGHILAQHGNKQLVATNSIASTSGINTDHPMYKEFIDFMKSKKESDNNPPAYSTVFMDEENTKDETVNDPPSRRGRQGRTQGGRGGHILAQHGNKQLVATNSIASTSCINTDHPMYKEFMDFMRSKKESDNNPPAYSTVLMDEENTEVMRPSWPPLREGEEKVEHKEDEEDETVMAPPSRRGRKGRTQGGRGGHILAQNGNKQLVAANSIASTSGINTDHPMYKEFMDFMKSKKESNNNPPAYSTVLIDEENMEVFDLNDRREAIVKSVLKFQGDLYNQKLLMKTDCQDETVMAPPSRRGRKGRTQGGRGGHILAQHGNKQLVAANSIASRNGINTDHPTYKEFMDFMKSKKESDNNPPADSTVLMDEENMEVFDLNDKREVILPLENSDLKWKNDPWQILAPEEWGMSPLKEKIISTLNKRSR</sequence>
<feature type="region of interest" description="Disordered" evidence="1">
    <location>
        <begin position="433"/>
        <end position="479"/>
    </location>
</feature>
<proteinExistence type="predicted"/>
<evidence type="ECO:0000256" key="1">
    <source>
        <dbReference type="SAM" id="MobiDB-lite"/>
    </source>
</evidence>
<dbReference type="EMBL" id="JAIVGD010000003">
    <property type="protein sequence ID" value="KAH0776462.1"/>
    <property type="molecule type" value="Genomic_DNA"/>
</dbReference>
<feature type="region of interest" description="Disordered" evidence="1">
    <location>
        <begin position="578"/>
        <end position="600"/>
    </location>
</feature>
<feature type="compositionally biased region" description="Basic and acidic residues" evidence="1">
    <location>
        <begin position="444"/>
        <end position="453"/>
    </location>
</feature>
<feature type="region of interest" description="Disordered" evidence="1">
    <location>
        <begin position="61"/>
        <end position="110"/>
    </location>
</feature>
<feature type="region of interest" description="Disordered" evidence="1">
    <location>
        <begin position="329"/>
        <end position="373"/>
    </location>
</feature>
<protein>
    <submittedName>
        <fullName evidence="2">Uncharacterized protein</fullName>
    </submittedName>
</protein>
<feature type="compositionally biased region" description="Basic residues" evidence="1">
    <location>
        <begin position="1"/>
        <end position="12"/>
    </location>
</feature>
<comment type="caution">
    <text evidence="2">The sequence shown here is derived from an EMBL/GenBank/DDBJ whole genome shotgun (WGS) entry which is preliminary data.</text>
</comment>
<evidence type="ECO:0000313" key="3">
    <source>
        <dbReference type="Proteomes" id="UP000826656"/>
    </source>
</evidence>
<dbReference type="Proteomes" id="UP000826656">
    <property type="component" value="Unassembled WGS sequence"/>
</dbReference>